<dbReference type="EMBL" id="VMNH01000009">
    <property type="protein sequence ID" value="TVO75269.1"/>
    <property type="molecule type" value="Genomic_DNA"/>
</dbReference>
<dbReference type="RefSeq" id="WP_144358842.1">
    <property type="nucleotide sequence ID" value="NZ_VMNH01000009.1"/>
</dbReference>
<reference evidence="1 2" key="1">
    <citation type="submission" date="2019-07" db="EMBL/GenBank/DDBJ databases">
        <title>The pathways for chlorine oxyanion respiration interact through the shared metabolite chlorate.</title>
        <authorList>
            <person name="Barnum T.P."/>
            <person name="Cheng Y."/>
            <person name="Hill K.A."/>
            <person name="Lucas L.N."/>
            <person name="Carlson H.K."/>
            <person name="Coates J.D."/>
        </authorList>
    </citation>
    <scope>NUCLEOTIDE SEQUENCE [LARGE SCALE GENOMIC DNA]</scope>
    <source>
        <strain evidence="1 2">BK-1</strain>
    </source>
</reference>
<keyword evidence="1" id="KW-0808">Transferase</keyword>
<dbReference type="NCBIfam" id="TIGR04282">
    <property type="entry name" value="glyco_like_cofC"/>
    <property type="match status" value="1"/>
</dbReference>
<dbReference type="AlphaFoldDB" id="A0A557SCY0"/>
<dbReference type="GO" id="GO:0016740">
    <property type="term" value="F:transferase activity"/>
    <property type="evidence" value="ECO:0007669"/>
    <property type="project" value="UniProtKB-KW"/>
</dbReference>
<dbReference type="PANTHER" id="PTHR36529">
    <property type="entry name" value="SLL1095 PROTEIN"/>
    <property type="match status" value="1"/>
</dbReference>
<gene>
    <name evidence="1" type="ORF">FHP88_09700</name>
</gene>
<protein>
    <submittedName>
        <fullName evidence="1">Glycosyltransferase</fullName>
    </submittedName>
</protein>
<accession>A0A557SCY0</accession>
<dbReference type="PANTHER" id="PTHR36529:SF1">
    <property type="entry name" value="GLYCOSYLTRANSFERASE"/>
    <property type="match status" value="1"/>
</dbReference>
<dbReference type="SUPFAM" id="SSF53448">
    <property type="entry name" value="Nucleotide-diphospho-sugar transferases"/>
    <property type="match status" value="1"/>
</dbReference>
<name>A0A557SCY0_9GAMM</name>
<dbReference type="InterPro" id="IPR018641">
    <property type="entry name" value="Trfase_1_rSAM/seldom-assoc"/>
</dbReference>
<comment type="caution">
    <text evidence="1">The sequence shown here is derived from an EMBL/GenBank/DDBJ whole genome shotgun (WGS) entry which is preliminary data.</text>
</comment>
<evidence type="ECO:0000313" key="2">
    <source>
        <dbReference type="Proteomes" id="UP000316649"/>
    </source>
</evidence>
<dbReference type="Proteomes" id="UP000316649">
    <property type="component" value="Unassembled WGS sequence"/>
</dbReference>
<organism evidence="1 2">
    <name type="scientific">Sedimenticola selenatireducens</name>
    <dbReference type="NCBI Taxonomy" id="191960"/>
    <lineage>
        <taxon>Bacteria</taxon>
        <taxon>Pseudomonadati</taxon>
        <taxon>Pseudomonadota</taxon>
        <taxon>Gammaproteobacteria</taxon>
        <taxon>Chromatiales</taxon>
        <taxon>Sedimenticolaceae</taxon>
        <taxon>Sedimenticola</taxon>
    </lineage>
</organism>
<proteinExistence type="predicted"/>
<dbReference type="InterPro" id="IPR029044">
    <property type="entry name" value="Nucleotide-diphossugar_trans"/>
</dbReference>
<evidence type="ECO:0000313" key="1">
    <source>
        <dbReference type="EMBL" id="TVO75269.1"/>
    </source>
</evidence>
<sequence>MLFPDAKILLFAKAPEPGLVKTRLIPVVGEEASAALYLELLSGVIHRLAGAIAPLQLWCAPDAEHPFFQTIDQDCGITLHVQKGADLGQRMAHAARTALKEAGSVVLIGGDSPVLEKEHLIKALIWLAEGSDAVLGPAEDGGYVLLALKQMNTHLFEQIAWGGNDVCESTRQRLRTLNWTWRELEPLWDVDRKEDLLRYQNLCAD</sequence>
<dbReference type="Gene3D" id="3.90.550.10">
    <property type="entry name" value="Spore Coat Polysaccharide Biosynthesis Protein SpsA, Chain A"/>
    <property type="match status" value="1"/>
</dbReference>
<dbReference type="Pfam" id="PF09837">
    <property type="entry name" value="DUF2064"/>
    <property type="match status" value="1"/>
</dbReference>
<keyword evidence="2" id="KW-1185">Reference proteome</keyword>
<dbReference type="OrthoDB" id="9798250at2"/>